<evidence type="ECO:0000256" key="1">
    <source>
        <dbReference type="SAM" id="SignalP"/>
    </source>
</evidence>
<dbReference type="EMBL" id="GL378328">
    <property type="protein sequence ID" value="EFJ51169.1"/>
    <property type="molecule type" value="Genomic_DNA"/>
</dbReference>
<dbReference type="InParanoid" id="D8TMQ8"/>
<evidence type="ECO:0008006" key="4">
    <source>
        <dbReference type="Google" id="ProtNLM"/>
    </source>
</evidence>
<dbReference type="AlphaFoldDB" id="D8TMQ8"/>
<feature type="chain" id="PRO_5003123713" description="Secreted protein" evidence="1">
    <location>
        <begin position="24"/>
        <end position="146"/>
    </location>
</feature>
<reference evidence="2 3" key="1">
    <citation type="journal article" date="2010" name="Science">
        <title>Genomic analysis of organismal complexity in the multicellular green alga Volvox carteri.</title>
        <authorList>
            <person name="Prochnik S.E."/>
            <person name="Umen J."/>
            <person name="Nedelcu A.M."/>
            <person name="Hallmann A."/>
            <person name="Miller S.M."/>
            <person name="Nishii I."/>
            <person name="Ferris P."/>
            <person name="Kuo A."/>
            <person name="Mitros T."/>
            <person name="Fritz-Laylin L.K."/>
            <person name="Hellsten U."/>
            <person name="Chapman J."/>
            <person name="Simakov O."/>
            <person name="Rensing S.A."/>
            <person name="Terry A."/>
            <person name="Pangilinan J."/>
            <person name="Kapitonov V."/>
            <person name="Jurka J."/>
            <person name="Salamov A."/>
            <person name="Shapiro H."/>
            <person name="Schmutz J."/>
            <person name="Grimwood J."/>
            <person name="Lindquist E."/>
            <person name="Lucas S."/>
            <person name="Grigoriev I.V."/>
            <person name="Schmitt R."/>
            <person name="Kirk D."/>
            <person name="Rokhsar D.S."/>
        </authorList>
    </citation>
    <scope>NUCLEOTIDE SEQUENCE [LARGE SCALE GENOMIC DNA]</scope>
    <source>
        <strain evidence="3">f. Nagariensis / Eve</strain>
    </source>
</reference>
<sequence length="146" mass="16507">MQHLQRLHVALECASLLCSACRAASLWDSKERHLVTAYKRLSLRRKHLVVALMVQKIHAYKRKDGEAQNLEQEKLSTGKRVVRLVENVSEAHHEPCIFLTCHAMSMAVVLGHTSPLPTGVSLRISSFEAAIQTKHVDRQSQLSRHI</sequence>
<proteinExistence type="predicted"/>
<keyword evidence="1" id="KW-0732">Signal</keyword>
<dbReference type="RefSeq" id="XP_002947636.1">
    <property type="nucleotide sequence ID" value="XM_002947590.1"/>
</dbReference>
<organism evidence="3">
    <name type="scientific">Volvox carteri f. nagariensis</name>
    <dbReference type="NCBI Taxonomy" id="3068"/>
    <lineage>
        <taxon>Eukaryota</taxon>
        <taxon>Viridiplantae</taxon>
        <taxon>Chlorophyta</taxon>
        <taxon>core chlorophytes</taxon>
        <taxon>Chlorophyceae</taxon>
        <taxon>CS clade</taxon>
        <taxon>Chlamydomonadales</taxon>
        <taxon>Volvocaceae</taxon>
        <taxon>Volvox</taxon>
    </lineage>
</organism>
<feature type="signal peptide" evidence="1">
    <location>
        <begin position="1"/>
        <end position="23"/>
    </location>
</feature>
<keyword evidence="3" id="KW-1185">Reference proteome</keyword>
<dbReference type="GeneID" id="9624925"/>
<dbReference type="Proteomes" id="UP000001058">
    <property type="component" value="Unassembled WGS sequence"/>
</dbReference>
<evidence type="ECO:0000313" key="2">
    <source>
        <dbReference type="EMBL" id="EFJ51169.1"/>
    </source>
</evidence>
<protein>
    <recommendedName>
        <fullName evidence="4">Secreted protein</fullName>
    </recommendedName>
</protein>
<dbReference type="KEGG" id="vcn:VOLCADRAFT_87968"/>
<gene>
    <name evidence="2" type="ORF">VOLCADRAFT_87968</name>
</gene>
<evidence type="ECO:0000313" key="3">
    <source>
        <dbReference type="Proteomes" id="UP000001058"/>
    </source>
</evidence>
<name>D8TMQ8_VOLCA</name>
<accession>D8TMQ8</accession>